<gene>
    <name evidence="2" type="ORF">OXX778_LOCUS7885</name>
</gene>
<reference evidence="2" key="1">
    <citation type="submission" date="2021-02" db="EMBL/GenBank/DDBJ databases">
        <authorList>
            <person name="Nowell W R."/>
        </authorList>
    </citation>
    <scope>NUCLEOTIDE SEQUENCE</scope>
    <source>
        <strain evidence="2">Ploen Becks lab</strain>
    </source>
</reference>
<sequence>MIVWQNIVTLVAVFYHITGTNCECVVSSCLGIIEKKTYLNLNSYEPKLHFKTNNMEEICYDSVKFYNCLLDKVSEECLINRDYINYFNQIETVIKQCNQNDLIRNRNFYNYLKNHLPKAIFNELEGDESLGNEKEIHLYDKTSPNNQILEDKNEKFSDIYAQSTSVINLTMTKSQILENEYSFTTTKSIQSKITKCYFMPIKRCNFLKNKNLSFLLASNNKIFVKKLVSKKKETMNFVDNSLFNLTVEYNYKTDFKLFIKIKQTNCTNQELYIIESKNGILIQHKHSDEIVIKSKTNHHEKSQDLNLKFRPFDLTIEIYKNRKTGHIAINLDFPGDSDYLKNEDLCNSSEKEDNSKLFEI</sequence>
<feature type="chain" id="PRO_5033040122" evidence="1">
    <location>
        <begin position="23"/>
        <end position="360"/>
    </location>
</feature>
<keyword evidence="1" id="KW-0732">Signal</keyword>
<comment type="caution">
    <text evidence="2">The sequence shown here is derived from an EMBL/GenBank/DDBJ whole genome shotgun (WGS) entry which is preliminary data.</text>
</comment>
<protein>
    <submittedName>
        <fullName evidence="2">Uncharacterized protein</fullName>
    </submittedName>
</protein>
<accession>A0A813UI18</accession>
<name>A0A813UI18_9BILA</name>
<keyword evidence="3" id="KW-1185">Reference proteome</keyword>
<evidence type="ECO:0000313" key="3">
    <source>
        <dbReference type="Proteomes" id="UP000663879"/>
    </source>
</evidence>
<proteinExistence type="predicted"/>
<organism evidence="2 3">
    <name type="scientific">Brachionus calyciflorus</name>
    <dbReference type="NCBI Taxonomy" id="104777"/>
    <lineage>
        <taxon>Eukaryota</taxon>
        <taxon>Metazoa</taxon>
        <taxon>Spiralia</taxon>
        <taxon>Gnathifera</taxon>
        <taxon>Rotifera</taxon>
        <taxon>Eurotatoria</taxon>
        <taxon>Monogononta</taxon>
        <taxon>Pseudotrocha</taxon>
        <taxon>Ploima</taxon>
        <taxon>Brachionidae</taxon>
        <taxon>Brachionus</taxon>
    </lineage>
</organism>
<dbReference type="AlphaFoldDB" id="A0A813UI18"/>
<feature type="signal peptide" evidence="1">
    <location>
        <begin position="1"/>
        <end position="22"/>
    </location>
</feature>
<dbReference type="EMBL" id="CAJNOC010001041">
    <property type="protein sequence ID" value="CAF0829429.1"/>
    <property type="molecule type" value="Genomic_DNA"/>
</dbReference>
<evidence type="ECO:0000256" key="1">
    <source>
        <dbReference type="SAM" id="SignalP"/>
    </source>
</evidence>
<evidence type="ECO:0000313" key="2">
    <source>
        <dbReference type="EMBL" id="CAF0829429.1"/>
    </source>
</evidence>
<dbReference type="Proteomes" id="UP000663879">
    <property type="component" value="Unassembled WGS sequence"/>
</dbReference>